<dbReference type="GO" id="GO:0034511">
    <property type="term" value="F:U3 snoRNA binding"/>
    <property type="evidence" value="ECO:0007669"/>
    <property type="project" value="InterPro"/>
</dbReference>
<feature type="compositionally biased region" description="Low complexity" evidence="4">
    <location>
        <begin position="98"/>
        <end position="107"/>
    </location>
</feature>
<dbReference type="PANTHER" id="PTHR12933">
    <property type="entry name" value="ORF PROTEIN-RELATED"/>
    <property type="match status" value="1"/>
</dbReference>
<dbReference type="InterPro" id="IPR053939">
    <property type="entry name" value="UTP25_C"/>
</dbReference>
<feature type="compositionally biased region" description="Acidic residues" evidence="4">
    <location>
        <begin position="235"/>
        <end position="254"/>
    </location>
</feature>
<organism evidence="7 8">
    <name type="scientific">Stichopus japonicus</name>
    <name type="common">Sea cucumber</name>
    <dbReference type="NCBI Taxonomy" id="307972"/>
    <lineage>
        <taxon>Eukaryota</taxon>
        <taxon>Metazoa</taxon>
        <taxon>Echinodermata</taxon>
        <taxon>Eleutherozoa</taxon>
        <taxon>Echinozoa</taxon>
        <taxon>Holothuroidea</taxon>
        <taxon>Aspidochirotacea</taxon>
        <taxon>Aspidochirotida</taxon>
        <taxon>Stichopodidae</taxon>
        <taxon>Apostichopus</taxon>
    </lineage>
</organism>
<evidence type="ECO:0000256" key="1">
    <source>
        <dbReference type="ARBA" id="ARBA00004604"/>
    </source>
</evidence>
<keyword evidence="8" id="KW-1185">Reference proteome</keyword>
<dbReference type="InterPro" id="IPR053940">
    <property type="entry name" value="UTP25_NTPase-like"/>
</dbReference>
<evidence type="ECO:0000256" key="4">
    <source>
        <dbReference type="SAM" id="MobiDB-lite"/>
    </source>
</evidence>
<feature type="domain" description="UTP25 C-terminal" evidence="5">
    <location>
        <begin position="630"/>
        <end position="810"/>
    </location>
</feature>
<evidence type="ECO:0000256" key="3">
    <source>
        <dbReference type="ARBA" id="ARBA00023242"/>
    </source>
</evidence>
<dbReference type="Proteomes" id="UP000230750">
    <property type="component" value="Unassembled WGS sequence"/>
</dbReference>
<dbReference type="GO" id="GO:0019843">
    <property type="term" value="F:rRNA binding"/>
    <property type="evidence" value="ECO:0007669"/>
    <property type="project" value="TreeGrafter"/>
</dbReference>
<proteinExistence type="inferred from homology"/>
<protein>
    <submittedName>
        <fullName evidence="7">Putative digestive organ expansion factor-like</fullName>
    </submittedName>
</protein>
<comment type="similarity">
    <text evidence="2">Belongs to the UTP25 family.</text>
</comment>
<name>A0A2G8LQJ3_STIJA</name>
<feature type="compositionally biased region" description="Basic residues" evidence="4">
    <location>
        <begin position="41"/>
        <end position="59"/>
    </location>
</feature>
<sequence>MSMQSSSHNSVIHFTHNNKAGSSWLTKYLLSDIMNSFKRMGRKRHFNRGGPGQKKKKRRNLVEVNEKAQKRIQREKDRKKFLALRAEGLVQKQRPTNSQEEFGSSSESEAETTVYDELLSSLKEAGGQTSSGDSDIDDKSDGEEEEEIEDQRVEGEVEGRGDYAERDAGEEMVDLEQSDEEDDDDERVVMRMERVMKMVERNRRVWRVAKMEMVIVIVMMMVASKADDGGRDWEVEQEESDEDEVDEDEISDEIEEKQNKKDPFFIRVHTDLDEKEVEEMKSRKLEKLSEFKWPVLGQLTLSSNCKTHVVQPHISKETEYQKLHIKKKLLDHWPSINKEHQKDGSADVFSPLQRELFSSMNSYVDLLYPEVTHETTDEVRNIYCLHVVNHVLKNRTAVHKHNNFLASNPGSDSDDFRDQGLTRPKVLIVVPFRHTLMQVVNIIIDLLLPKDGQHVSHRKRFNQEFGDKYSGKIHPKKPEDWQKTFAGNIDDHFKIGLAFSKKSLRLYTPFYQSDIIIASPLGLRTIIGSKGDKHQEFDFLSSIEILVMEQMDVFLMQNWEHVLHLLDYMHLQPKDSHGVDFSRVKMWALNGWTKFYRQSLLFSQLSCPEIKAVMNKYWQLSVSNPTVDGSICQVATELQQVFQRIKVDSFINDPDERFKHFTTKILPSYKDSLLKGTMIFIPSYFDYVRVRNYFRKEGLNFCQICEYSNPSEISRVKQYLIKGSRHFLLYTERYHFFQRIMLRGIHHVIFYQPPIYSHFYSELCNMIQSTDAASDATCRVLYSKYDSQRIAGIVGSKRGAQMIGSVKDLHMLESGEET</sequence>
<accession>A0A2G8LQJ3</accession>
<dbReference type="STRING" id="307972.A0A2G8LQJ3"/>
<evidence type="ECO:0000259" key="6">
    <source>
        <dbReference type="Pfam" id="PF22916"/>
    </source>
</evidence>
<dbReference type="GO" id="GO:0032040">
    <property type="term" value="C:small-subunit processome"/>
    <property type="evidence" value="ECO:0007669"/>
    <property type="project" value="TreeGrafter"/>
</dbReference>
<feature type="compositionally biased region" description="Acidic residues" evidence="4">
    <location>
        <begin position="134"/>
        <end position="149"/>
    </location>
</feature>
<evidence type="ECO:0000259" key="5">
    <source>
        <dbReference type="Pfam" id="PF06862"/>
    </source>
</evidence>
<feature type="compositionally biased region" description="Basic and acidic residues" evidence="4">
    <location>
        <begin position="150"/>
        <end position="169"/>
    </location>
</feature>
<comment type="subcellular location">
    <subcellularLocation>
        <location evidence="1">Nucleus</location>
        <location evidence="1">Nucleolus</location>
    </subcellularLocation>
</comment>
<comment type="caution">
    <text evidence="7">The sequence shown here is derived from an EMBL/GenBank/DDBJ whole genome shotgun (WGS) entry which is preliminary data.</text>
</comment>
<evidence type="ECO:0000313" key="7">
    <source>
        <dbReference type="EMBL" id="PIK62494.1"/>
    </source>
</evidence>
<evidence type="ECO:0000313" key="8">
    <source>
        <dbReference type="Proteomes" id="UP000230750"/>
    </source>
</evidence>
<dbReference type="Pfam" id="PF22916">
    <property type="entry name" value="UTP25_NTPase-like"/>
    <property type="match status" value="1"/>
</dbReference>
<feature type="domain" description="UTP25 NTP hydrolase-like" evidence="6">
    <location>
        <begin position="363"/>
        <end position="618"/>
    </location>
</feature>
<feature type="region of interest" description="Disordered" evidence="4">
    <location>
        <begin position="227"/>
        <end position="254"/>
    </location>
</feature>
<dbReference type="GO" id="GO:0000462">
    <property type="term" value="P:maturation of SSU-rRNA from tricistronic rRNA transcript (SSU-rRNA, 5.8S rRNA, LSU-rRNA)"/>
    <property type="evidence" value="ECO:0007669"/>
    <property type="project" value="TreeGrafter"/>
</dbReference>
<evidence type="ECO:0000256" key="2">
    <source>
        <dbReference type="ARBA" id="ARBA00009223"/>
    </source>
</evidence>
<feature type="compositionally biased region" description="Acidic residues" evidence="4">
    <location>
        <begin position="170"/>
        <end position="184"/>
    </location>
</feature>
<gene>
    <name evidence="7" type="ORF">BSL78_00591</name>
</gene>
<dbReference type="AlphaFoldDB" id="A0A2G8LQJ3"/>
<reference evidence="7 8" key="1">
    <citation type="journal article" date="2017" name="PLoS Biol.">
        <title>The sea cucumber genome provides insights into morphological evolution and visceral regeneration.</title>
        <authorList>
            <person name="Zhang X."/>
            <person name="Sun L."/>
            <person name="Yuan J."/>
            <person name="Sun Y."/>
            <person name="Gao Y."/>
            <person name="Zhang L."/>
            <person name="Li S."/>
            <person name="Dai H."/>
            <person name="Hamel J.F."/>
            <person name="Liu C."/>
            <person name="Yu Y."/>
            <person name="Liu S."/>
            <person name="Lin W."/>
            <person name="Guo K."/>
            <person name="Jin S."/>
            <person name="Xu P."/>
            <person name="Storey K.B."/>
            <person name="Huan P."/>
            <person name="Zhang T."/>
            <person name="Zhou Y."/>
            <person name="Zhang J."/>
            <person name="Lin C."/>
            <person name="Li X."/>
            <person name="Xing L."/>
            <person name="Huo D."/>
            <person name="Sun M."/>
            <person name="Wang L."/>
            <person name="Mercier A."/>
            <person name="Li F."/>
            <person name="Yang H."/>
            <person name="Xiang J."/>
        </authorList>
    </citation>
    <scope>NUCLEOTIDE SEQUENCE [LARGE SCALE GENOMIC DNA]</scope>
    <source>
        <strain evidence="7">Shaxun</strain>
        <tissue evidence="7">Muscle</tissue>
    </source>
</reference>
<keyword evidence="3" id="KW-0539">Nucleus</keyword>
<dbReference type="PANTHER" id="PTHR12933:SF0">
    <property type="entry name" value="U3 SMALL NUCLEOLAR RNA-ASSOCIATED PROTEIN 25 HOMOLOG"/>
    <property type="match status" value="1"/>
</dbReference>
<dbReference type="EMBL" id="MRZV01000011">
    <property type="protein sequence ID" value="PIK62494.1"/>
    <property type="molecule type" value="Genomic_DNA"/>
</dbReference>
<dbReference type="InterPro" id="IPR010678">
    <property type="entry name" value="UTP25"/>
</dbReference>
<feature type="compositionally biased region" description="Basic and acidic residues" evidence="4">
    <location>
        <begin position="60"/>
        <end position="80"/>
    </location>
</feature>
<feature type="region of interest" description="Disordered" evidence="4">
    <location>
        <begin position="41"/>
        <end position="184"/>
    </location>
</feature>
<dbReference type="Pfam" id="PF06862">
    <property type="entry name" value="Utp25_C"/>
    <property type="match status" value="1"/>
</dbReference>
<dbReference type="OrthoDB" id="10264378at2759"/>